<proteinExistence type="predicted"/>
<dbReference type="EMBL" id="JBEPSH010000003">
    <property type="protein sequence ID" value="MET4576350.1"/>
    <property type="molecule type" value="Genomic_DNA"/>
</dbReference>
<evidence type="ECO:0000313" key="2">
    <source>
        <dbReference type="Proteomes" id="UP001549320"/>
    </source>
</evidence>
<gene>
    <name evidence="1" type="ORF">ABIE13_001459</name>
</gene>
<dbReference type="Gene3D" id="3.40.1010.10">
    <property type="entry name" value="Cobalt-precorrin-4 Transmethylase, Domain 1"/>
    <property type="match status" value="1"/>
</dbReference>
<name>A0ABV2Q5P2_9BURK</name>
<dbReference type="Proteomes" id="UP001549320">
    <property type="component" value="Unassembled WGS sequence"/>
</dbReference>
<dbReference type="SUPFAM" id="SSF53790">
    <property type="entry name" value="Tetrapyrrole methylase"/>
    <property type="match status" value="1"/>
</dbReference>
<dbReference type="EC" id="2.1.1.198" evidence="1"/>
<accession>A0ABV2Q5P2</accession>
<dbReference type="CDD" id="cd11649">
    <property type="entry name" value="RsmI_like"/>
    <property type="match status" value="1"/>
</dbReference>
<evidence type="ECO:0000313" key="1">
    <source>
        <dbReference type="EMBL" id="MET4576350.1"/>
    </source>
</evidence>
<reference evidence="1 2" key="1">
    <citation type="submission" date="2024-06" db="EMBL/GenBank/DDBJ databases">
        <title>Sorghum-associated microbial communities from plants grown in Nebraska, USA.</title>
        <authorList>
            <person name="Schachtman D."/>
        </authorList>
    </citation>
    <scope>NUCLEOTIDE SEQUENCE [LARGE SCALE GENOMIC DNA]</scope>
    <source>
        <strain evidence="1 2">2709</strain>
    </source>
</reference>
<dbReference type="GO" id="GO:0032259">
    <property type="term" value="P:methylation"/>
    <property type="evidence" value="ECO:0007669"/>
    <property type="project" value="UniProtKB-KW"/>
</dbReference>
<dbReference type="RefSeq" id="WP_354442432.1">
    <property type="nucleotide sequence ID" value="NZ_JBEPSH010000003.1"/>
</dbReference>
<protein>
    <submittedName>
        <fullName evidence="1">16S rRNA (Cytidine1402-2'-O)-methyltransferase</fullName>
        <ecNumber evidence="1">2.1.1.198</ecNumber>
    </submittedName>
</protein>
<keyword evidence="1" id="KW-0489">Methyltransferase</keyword>
<keyword evidence="2" id="KW-1185">Reference proteome</keyword>
<dbReference type="InterPro" id="IPR008189">
    <property type="entry name" value="rRNA_ssu_MeTfrase_I"/>
</dbReference>
<sequence length="266" mass="28429">MSAPSTPKGKLYLVPVPLDHGCEHQTQADDVLPLGTLKRAASLTHWITENAKSTRAFLKRVHALTPLTQPLQNMQITELPREVHKKGDHAGASSTPFDARPLLAAALQGTDVGLVSEAGMPAIADPGSSVARAAHELGIEVIPLVGPVSILLALAASGLNGQNFAFVGYLPQDPTARTHRIRDLEGIARKYGQTQLFIETPYRNQALLQALIGALREDTRLAVASGLTLESARISMRPISQWKRSGATASEADTYLKLPCVFAIGP</sequence>
<organism evidence="1 2">
    <name type="scientific">Ottowia thiooxydans</name>
    <dbReference type="NCBI Taxonomy" id="219182"/>
    <lineage>
        <taxon>Bacteria</taxon>
        <taxon>Pseudomonadati</taxon>
        <taxon>Pseudomonadota</taxon>
        <taxon>Betaproteobacteria</taxon>
        <taxon>Burkholderiales</taxon>
        <taxon>Comamonadaceae</taxon>
        <taxon>Ottowia</taxon>
    </lineage>
</organism>
<dbReference type="Gene3D" id="3.30.950.10">
    <property type="entry name" value="Methyltransferase, Cobalt-precorrin-4 Transmethylase, Domain 2"/>
    <property type="match status" value="1"/>
</dbReference>
<dbReference type="PANTHER" id="PTHR46111">
    <property type="entry name" value="RIBOSOMAL RNA SMALL SUBUNIT METHYLTRANSFERASE I"/>
    <property type="match status" value="1"/>
</dbReference>
<dbReference type="PANTHER" id="PTHR46111:SF2">
    <property type="entry name" value="SAM-DEPENDENT METHYLTRANSFERASE"/>
    <property type="match status" value="1"/>
</dbReference>
<dbReference type="InterPro" id="IPR035996">
    <property type="entry name" value="4pyrrol_Methylase_sf"/>
</dbReference>
<keyword evidence="1" id="KW-0808">Transferase</keyword>
<dbReference type="InterPro" id="IPR014777">
    <property type="entry name" value="4pyrrole_Mease_sub1"/>
</dbReference>
<comment type="caution">
    <text evidence="1">The sequence shown here is derived from an EMBL/GenBank/DDBJ whole genome shotgun (WGS) entry which is preliminary data.</text>
</comment>
<dbReference type="InterPro" id="IPR014776">
    <property type="entry name" value="4pyrrole_Mease_sub2"/>
</dbReference>
<dbReference type="GO" id="GO:0008168">
    <property type="term" value="F:methyltransferase activity"/>
    <property type="evidence" value="ECO:0007669"/>
    <property type="project" value="UniProtKB-KW"/>
</dbReference>